<reference evidence="2 3" key="1">
    <citation type="submission" date="2019-05" db="EMBL/GenBank/DDBJ databases">
        <title>Another draft genome of Portunus trituberculatus and its Hox gene families provides insights of decapod evolution.</title>
        <authorList>
            <person name="Jeong J.-H."/>
            <person name="Song I."/>
            <person name="Kim S."/>
            <person name="Choi T."/>
            <person name="Kim D."/>
            <person name="Ryu S."/>
            <person name="Kim W."/>
        </authorList>
    </citation>
    <scope>NUCLEOTIDE SEQUENCE [LARGE SCALE GENOMIC DNA]</scope>
    <source>
        <tissue evidence="2">Muscle</tissue>
    </source>
</reference>
<keyword evidence="3" id="KW-1185">Reference proteome</keyword>
<feature type="region of interest" description="Disordered" evidence="1">
    <location>
        <begin position="58"/>
        <end position="115"/>
    </location>
</feature>
<evidence type="ECO:0000256" key="1">
    <source>
        <dbReference type="SAM" id="MobiDB-lite"/>
    </source>
</evidence>
<dbReference type="EMBL" id="VSRR010008274">
    <property type="protein sequence ID" value="MPC48423.1"/>
    <property type="molecule type" value="Genomic_DNA"/>
</dbReference>
<evidence type="ECO:0000313" key="2">
    <source>
        <dbReference type="EMBL" id="MPC48423.1"/>
    </source>
</evidence>
<evidence type="ECO:0000313" key="3">
    <source>
        <dbReference type="Proteomes" id="UP000324222"/>
    </source>
</evidence>
<protein>
    <submittedName>
        <fullName evidence="2">Uncharacterized protein</fullName>
    </submittedName>
</protein>
<dbReference type="Proteomes" id="UP000324222">
    <property type="component" value="Unassembled WGS sequence"/>
</dbReference>
<name>A0A5B7FTY3_PORTR</name>
<proteinExistence type="predicted"/>
<accession>A0A5B7FTY3</accession>
<comment type="caution">
    <text evidence="2">The sequence shown here is derived from an EMBL/GenBank/DDBJ whole genome shotgun (WGS) entry which is preliminary data.</text>
</comment>
<gene>
    <name evidence="2" type="ORF">E2C01_042195</name>
</gene>
<sequence length="115" mass="12358">MTPSLQVFPKNHFRFREVDNVAIRVRGGAMSASCRRKNERVASVPQDKQTVAIRTTWPVQRSGGTPAPRSPFPPSVYPSAPWSRGRPHGTRHSAALAGTRAASPQGGEPAVAGMT</sequence>
<dbReference type="AlphaFoldDB" id="A0A5B7FTY3"/>
<organism evidence="2 3">
    <name type="scientific">Portunus trituberculatus</name>
    <name type="common">Swimming crab</name>
    <name type="synonym">Neptunus trituberculatus</name>
    <dbReference type="NCBI Taxonomy" id="210409"/>
    <lineage>
        <taxon>Eukaryota</taxon>
        <taxon>Metazoa</taxon>
        <taxon>Ecdysozoa</taxon>
        <taxon>Arthropoda</taxon>
        <taxon>Crustacea</taxon>
        <taxon>Multicrustacea</taxon>
        <taxon>Malacostraca</taxon>
        <taxon>Eumalacostraca</taxon>
        <taxon>Eucarida</taxon>
        <taxon>Decapoda</taxon>
        <taxon>Pleocyemata</taxon>
        <taxon>Brachyura</taxon>
        <taxon>Eubrachyura</taxon>
        <taxon>Portunoidea</taxon>
        <taxon>Portunidae</taxon>
        <taxon>Portuninae</taxon>
        <taxon>Portunus</taxon>
    </lineage>
</organism>